<reference evidence="2 3" key="1">
    <citation type="submission" date="2014-04" db="EMBL/GenBank/DDBJ databases">
        <authorList>
            <consortium name="DOE Joint Genome Institute"/>
            <person name="Kuo A."/>
            <person name="Zuccaro A."/>
            <person name="Kohler A."/>
            <person name="Nagy L.G."/>
            <person name="Floudas D."/>
            <person name="Copeland A."/>
            <person name="Barry K.W."/>
            <person name="Cichocki N."/>
            <person name="Veneault-Fourrey C."/>
            <person name="LaButti K."/>
            <person name="Lindquist E.A."/>
            <person name="Lipzen A."/>
            <person name="Lundell T."/>
            <person name="Morin E."/>
            <person name="Murat C."/>
            <person name="Sun H."/>
            <person name="Tunlid A."/>
            <person name="Henrissat B."/>
            <person name="Grigoriev I.V."/>
            <person name="Hibbett D.S."/>
            <person name="Martin F."/>
            <person name="Nordberg H.P."/>
            <person name="Cantor M.N."/>
            <person name="Hua S.X."/>
        </authorList>
    </citation>
    <scope>NUCLEOTIDE SEQUENCE [LARGE SCALE GENOMIC DNA]</scope>
    <source>
        <strain evidence="2 3">MAFF 305830</strain>
    </source>
</reference>
<protein>
    <recommendedName>
        <fullName evidence="4">F-box domain-containing protein</fullName>
    </recommendedName>
</protein>
<dbReference type="AlphaFoldDB" id="A0A0C3B1X2"/>
<proteinExistence type="predicted"/>
<accession>A0A0C3B1X2</accession>
<organism evidence="2 3">
    <name type="scientific">Serendipita vermifera MAFF 305830</name>
    <dbReference type="NCBI Taxonomy" id="933852"/>
    <lineage>
        <taxon>Eukaryota</taxon>
        <taxon>Fungi</taxon>
        <taxon>Dikarya</taxon>
        <taxon>Basidiomycota</taxon>
        <taxon>Agaricomycotina</taxon>
        <taxon>Agaricomycetes</taxon>
        <taxon>Sebacinales</taxon>
        <taxon>Serendipitaceae</taxon>
        <taxon>Serendipita</taxon>
    </lineage>
</organism>
<evidence type="ECO:0008006" key="4">
    <source>
        <dbReference type="Google" id="ProtNLM"/>
    </source>
</evidence>
<dbReference type="OrthoDB" id="3365698at2759"/>
<evidence type="ECO:0000256" key="1">
    <source>
        <dbReference type="SAM" id="MobiDB-lite"/>
    </source>
</evidence>
<gene>
    <name evidence="2" type="ORF">M408DRAFT_21658</name>
</gene>
<sequence length="384" mass="43272">MPPGLKSPKSNLTSTTMWHPENEASFPTQEEYQLSINAINAMKEELAATESRIIQLDKELFKRRAFLAPIRRTPADILSLIFILVCEDDWTALVILETVCHHWKDVLLATPRACACLLSTPNLEFPPARVLKRWISHCGVLKLHINLPPTAPYSFVNLLRSHPKRPNIRCLSAFNKLDSLSGKFESLVEVRLGHNDDPYPDSELSSEGLGQEGDKSSETSSDEDPDQRSFDSDEMAFPISIENFPKLISLHFHGFAPGAIKFPASKHLFPSFQTLHIRNKGTTWLQIIGHCSISLVELMIDIVSDEGPEDQYDAVISLPMLHSLSYTFDQPEDFFPDWPIFHTPALRSYREAGSAYAPFMTKFIPFPRHTSLCATKSIGNHFGL</sequence>
<feature type="region of interest" description="Disordered" evidence="1">
    <location>
        <begin position="195"/>
        <end position="231"/>
    </location>
</feature>
<dbReference type="EMBL" id="KN824283">
    <property type="protein sequence ID" value="KIM30835.1"/>
    <property type="molecule type" value="Genomic_DNA"/>
</dbReference>
<dbReference type="Proteomes" id="UP000054097">
    <property type="component" value="Unassembled WGS sequence"/>
</dbReference>
<evidence type="ECO:0000313" key="2">
    <source>
        <dbReference type="EMBL" id="KIM30835.1"/>
    </source>
</evidence>
<evidence type="ECO:0000313" key="3">
    <source>
        <dbReference type="Proteomes" id="UP000054097"/>
    </source>
</evidence>
<name>A0A0C3B1X2_SERVB</name>
<dbReference type="HOGENOM" id="CLU_719939_0_0_1"/>
<dbReference type="STRING" id="933852.A0A0C3B1X2"/>
<keyword evidence="3" id="KW-1185">Reference proteome</keyword>
<reference evidence="3" key="2">
    <citation type="submission" date="2015-01" db="EMBL/GenBank/DDBJ databases">
        <title>Evolutionary Origins and Diversification of the Mycorrhizal Mutualists.</title>
        <authorList>
            <consortium name="DOE Joint Genome Institute"/>
            <consortium name="Mycorrhizal Genomics Consortium"/>
            <person name="Kohler A."/>
            <person name="Kuo A."/>
            <person name="Nagy L.G."/>
            <person name="Floudas D."/>
            <person name="Copeland A."/>
            <person name="Barry K.W."/>
            <person name="Cichocki N."/>
            <person name="Veneault-Fourrey C."/>
            <person name="LaButti K."/>
            <person name="Lindquist E.A."/>
            <person name="Lipzen A."/>
            <person name="Lundell T."/>
            <person name="Morin E."/>
            <person name="Murat C."/>
            <person name="Riley R."/>
            <person name="Ohm R."/>
            <person name="Sun H."/>
            <person name="Tunlid A."/>
            <person name="Henrissat B."/>
            <person name="Grigoriev I.V."/>
            <person name="Hibbett D.S."/>
            <person name="Martin F."/>
        </authorList>
    </citation>
    <scope>NUCLEOTIDE SEQUENCE [LARGE SCALE GENOMIC DNA]</scope>
    <source>
        <strain evidence="3">MAFF 305830</strain>
    </source>
</reference>